<comment type="caution">
    <text evidence="1">The sequence shown here is derived from an EMBL/GenBank/DDBJ whole genome shotgun (WGS) entry which is preliminary data.</text>
</comment>
<keyword evidence="2" id="KW-1185">Reference proteome</keyword>
<name>A0ABW4YR36_9BACL</name>
<accession>A0ABW4YR36</accession>
<dbReference type="EMBL" id="JBHUHO010000050">
    <property type="protein sequence ID" value="MFD2118145.1"/>
    <property type="molecule type" value="Genomic_DNA"/>
</dbReference>
<protein>
    <submittedName>
        <fullName evidence="1">Uncharacterized protein</fullName>
    </submittedName>
</protein>
<dbReference type="RefSeq" id="WP_377775783.1">
    <property type="nucleotide sequence ID" value="NZ_JBHUHO010000050.1"/>
</dbReference>
<organism evidence="1 2">
    <name type="scientific">Paenibacillus yanchengensis</name>
    <dbReference type="NCBI Taxonomy" id="2035833"/>
    <lineage>
        <taxon>Bacteria</taxon>
        <taxon>Bacillati</taxon>
        <taxon>Bacillota</taxon>
        <taxon>Bacilli</taxon>
        <taxon>Bacillales</taxon>
        <taxon>Paenibacillaceae</taxon>
        <taxon>Paenibacillus</taxon>
    </lineage>
</organism>
<sequence>MFTCNKCGSVYLRRSEALDCASQAIETPVIEVGATLIDSSYDVDTVVRCYAINPRGHEIVYDFEWQQSDAGEYGHLYTVYGNEGLDFFYDEQKRSD</sequence>
<evidence type="ECO:0000313" key="2">
    <source>
        <dbReference type="Proteomes" id="UP001597362"/>
    </source>
</evidence>
<evidence type="ECO:0000313" key="1">
    <source>
        <dbReference type="EMBL" id="MFD2118145.1"/>
    </source>
</evidence>
<proteinExistence type="predicted"/>
<reference evidence="2" key="1">
    <citation type="journal article" date="2019" name="Int. J. Syst. Evol. Microbiol.">
        <title>The Global Catalogue of Microorganisms (GCM) 10K type strain sequencing project: providing services to taxonomists for standard genome sequencing and annotation.</title>
        <authorList>
            <consortium name="The Broad Institute Genomics Platform"/>
            <consortium name="The Broad Institute Genome Sequencing Center for Infectious Disease"/>
            <person name="Wu L."/>
            <person name="Ma J."/>
        </authorList>
    </citation>
    <scope>NUCLEOTIDE SEQUENCE [LARGE SCALE GENOMIC DNA]</scope>
    <source>
        <strain evidence="2">GH52</strain>
    </source>
</reference>
<dbReference type="Proteomes" id="UP001597362">
    <property type="component" value="Unassembled WGS sequence"/>
</dbReference>
<gene>
    <name evidence="1" type="ORF">ACFSJH_20820</name>
</gene>